<proteinExistence type="predicted"/>
<sequence>MSGSRPLLTDSLTLSVLSVFLKRDHSVHVTKADKNNVSVVLHRSDHESKNFGTFKSDPYGKNL</sequence>
<comment type="caution">
    <text evidence="1">The sequence shown here is derived from an EMBL/GenBank/DDBJ whole genome shotgun (WGS) entry which is preliminary data.</text>
</comment>
<accession>A0A4E0RD09</accession>
<protein>
    <submittedName>
        <fullName evidence="1">Uncharacterized protein</fullName>
    </submittedName>
</protein>
<dbReference type="Proteomes" id="UP000230066">
    <property type="component" value="Unassembled WGS sequence"/>
</dbReference>
<reference evidence="1" key="1">
    <citation type="submission" date="2019-03" db="EMBL/GenBank/DDBJ databases">
        <title>Improved annotation for the trematode Fasciola hepatica.</title>
        <authorList>
            <person name="Choi Y.-J."/>
            <person name="Martin J."/>
            <person name="Mitreva M."/>
        </authorList>
    </citation>
    <scope>NUCLEOTIDE SEQUENCE [LARGE SCALE GENOMIC DNA]</scope>
</reference>
<evidence type="ECO:0000313" key="1">
    <source>
        <dbReference type="EMBL" id="THD19257.1"/>
    </source>
</evidence>
<gene>
    <name evidence="1" type="ORF">D915_010054</name>
</gene>
<evidence type="ECO:0000313" key="2">
    <source>
        <dbReference type="Proteomes" id="UP000230066"/>
    </source>
</evidence>
<organism evidence="1 2">
    <name type="scientific">Fasciola hepatica</name>
    <name type="common">Liver fluke</name>
    <dbReference type="NCBI Taxonomy" id="6192"/>
    <lineage>
        <taxon>Eukaryota</taxon>
        <taxon>Metazoa</taxon>
        <taxon>Spiralia</taxon>
        <taxon>Lophotrochozoa</taxon>
        <taxon>Platyhelminthes</taxon>
        <taxon>Trematoda</taxon>
        <taxon>Digenea</taxon>
        <taxon>Plagiorchiida</taxon>
        <taxon>Echinostomata</taxon>
        <taxon>Echinostomatoidea</taxon>
        <taxon>Fasciolidae</taxon>
        <taxon>Fasciola</taxon>
    </lineage>
</organism>
<dbReference type="EMBL" id="JXXN02006879">
    <property type="protein sequence ID" value="THD19257.1"/>
    <property type="molecule type" value="Genomic_DNA"/>
</dbReference>
<name>A0A4E0RD09_FASHE</name>
<keyword evidence="2" id="KW-1185">Reference proteome</keyword>
<dbReference type="AlphaFoldDB" id="A0A4E0RD09"/>